<gene>
    <name evidence="3" type="ORF">AVDCRST_MAG38-2595</name>
</gene>
<evidence type="ECO:0000256" key="1">
    <source>
        <dbReference type="SAM" id="Phobius"/>
    </source>
</evidence>
<evidence type="ECO:0000259" key="2">
    <source>
        <dbReference type="PROSITE" id="PS50887"/>
    </source>
</evidence>
<dbReference type="PANTHER" id="PTHR46663:SF2">
    <property type="entry name" value="GGDEF DOMAIN-CONTAINING PROTEIN"/>
    <property type="match status" value="1"/>
</dbReference>
<dbReference type="Gene3D" id="3.30.70.270">
    <property type="match status" value="1"/>
</dbReference>
<evidence type="ECO:0000313" key="3">
    <source>
        <dbReference type="EMBL" id="CAA9490550.1"/>
    </source>
</evidence>
<dbReference type="InterPro" id="IPR052163">
    <property type="entry name" value="DGC-Regulatory_Protein"/>
</dbReference>
<dbReference type="EMBL" id="CADCVJ010000217">
    <property type="protein sequence ID" value="CAA9490550.1"/>
    <property type="molecule type" value="Genomic_DNA"/>
</dbReference>
<dbReference type="PROSITE" id="PS50887">
    <property type="entry name" value="GGDEF"/>
    <property type="match status" value="1"/>
</dbReference>
<dbReference type="SUPFAM" id="SSF55073">
    <property type="entry name" value="Nucleotide cyclase"/>
    <property type="match status" value="1"/>
</dbReference>
<dbReference type="PANTHER" id="PTHR46663">
    <property type="entry name" value="DIGUANYLATE CYCLASE DGCT-RELATED"/>
    <property type="match status" value="1"/>
</dbReference>
<feature type="transmembrane region" description="Helical" evidence="1">
    <location>
        <begin position="118"/>
        <end position="141"/>
    </location>
</feature>
<dbReference type="CDD" id="cd01949">
    <property type="entry name" value="GGDEF"/>
    <property type="match status" value="1"/>
</dbReference>
<dbReference type="SMART" id="SM00267">
    <property type="entry name" value="GGDEF"/>
    <property type="match status" value="1"/>
</dbReference>
<name>A0A6J4SFL1_9ACTN</name>
<organism evidence="3">
    <name type="scientific">uncultured Solirubrobacteraceae bacterium</name>
    <dbReference type="NCBI Taxonomy" id="1162706"/>
    <lineage>
        <taxon>Bacteria</taxon>
        <taxon>Bacillati</taxon>
        <taxon>Actinomycetota</taxon>
        <taxon>Thermoleophilia</taxon>
        <taxon>Solirubrobacterales</taxon>
        <taxon>Solirubrobacteraceae</taxon>
        <taxon>environmental samples</taxon>
    </lineage>
</organism>
<keyword evidence="1" id="KW-0472">Membrane</keyword>
<dbReference type="FunFam" id="3.30.70.270:FF:000001">
    <property type="entry name" value="Diguanylate cyclase domain protein"/>
    <property type="match status" value="1"/>
</dbReference>
<dbReference type="InterPro" id="IPR029787">
    <property type="entry name" value="Nucleotide_cyclase"/>
</dbReference>
<dbReference type="Pfam" id="PF00990">
    <property type="entry name" value="GGDEF"/>
    <property type="match status" value="1"/>
</dbReference>
<keyword evidence="1" id="KW-0812">Transmembrane</keyword>
<feature type="domain" description="GGDEF" evidence="2">
    <location>
        <begin position="222"/>
        <end position="355"/>
    </location>
</feature>
<reference evidence="3" key="1">
    <citation type="submission" date="2020-02" db="EMBL/GenBank/DDBJ databases">
        <authorList>
            <person name="Meier V. D."/>
        </authorList>
    </citation>
    <scope>NUCLEOTIDE SEQUENCE</scope>
    <source>
        <strain evidence="3">AVDCRST_MAG38</strain>
    </source>
</reference>
<accession>A0A6J4SFL1</accession>
<feature type="transmembrane region" description="Helical" evidence="1">
    <location>
        <begin position="61"/>
        <end position="82"/>
    </location>
</feature>
<feature type="transmembrane region" description="Helical" evidence="1">
    <location>
        <begin position="36"/>
        <end position="54"/>
    </location>
</feature>
<dbReference type="AlphaFoldDB" id="A0A6J4SFL1"/>
<dbReference type="InterPro" id="IPR000160">
    <property type="entry name" value="GGDEF_dom"/>
</dbReference>
<dbReference type="NCBIfam" id="TIGR00254">
    <property type="entry name" value="GGDEF"/>
    <property type="match status" value="1"/>
</dbReference>
<keyword evidence="1" id="KW-1133">Transmembrane helix</keyword>
<dbReference type="InterPro" id="IPR043128">
    <property type="entry name" value="Rev_trsase/Diguanyl_cyclase"/>
</dbReference>
<feature type="transmembrane region" description="Helical" evidence="1">
    <location>
        <begin position="88"/>
        <end position="106"/>
    </location>
</feature>
<sequence>MARFPARARESIVSLGGNLPEGRLLTDDAWNARHRAMVVVLYLHIPLLAGFGLLRGSEPPTHIAAAMLALAGLAVVAGSAGASRRLRGIAAAFGLVTCSAVLVHLWDGRTEAHFHFFLVVSLLALYQDWVTYGTAVVYVVVHHGVLGAIAPDEVFDHAGAAAAPWLWALIHGVFVLAACGVNLISWRASEQLLRDPLTGLPRRLLLEDRLRGALDRSARTGLQLAVVFVDVDRFKEINDSLGHAAGDQLLATLGRRLREACRAGDSAIRYGGDEFVIVCEDIRDHRDVDALTERLMAVLRQPCLVAGARVDPKVSIGVALGRGADGSVGALLEQADAAMYLAKRAGRDRVEVAGRQRAVLAGAASPSLR</sequence>
<feature type="transmembrane region" description="Helical" evidence="1">
    <location>
        <begin position="161"/>
        <end position="184"/>
    </location>
</feature>
<proteinExistence type="predicted"/>
<protein>
    <submittedName>
        <fullName evidence="3">Diguanylate cyclase/phosphodiesterase (GGDEF &amp; EAL domains) with PAS/PAC sensor(S)</fullName>
    </submittedName>
</protein>